<feature type="region of interest" description="Disordered" evidence="1">
    <location>
        <begin position="151"/>
        <end position="170"/>
    </location>
</feature>
<protein>
    <submittedName>
        <fullName evidence="2">Uncharacterized protein</fullName>
    </submittedName>
</protein>
<keyword evidence="3" id="KW-1185">Reference proteome</keyword>
<reference evidence="2" key="1">
    <citation type="journal article" date="2023" name="G3 (Bethesda)">
        <title>A reference genome for the long-term kleptoplast-retaining sea slug Elysia crispata morphotype clarki.</title>
        <authorList>
            <person name="Eastman K.E."/>
            <person name="Pendleton A.L."/>
            <person name="Shaikh M.A."/>
            <person name="Suttiyut T."/>
            <person name="Ogas R."/>
            <person name="Tomko P."/>
            <person name="Gavelis G."/>
            <person name="Widhalm J.R."/>
            <person name="Wisecaver J.H."/>
        </authorList>
    </citation>
    <scope>NUCLEOTIDE SEQUENCE</scope>
    <source>
        <strain evidence="2">ECLA1</strain>
    </source>
</reference>
<organism evidence="2 3">
    <name type="scientific">Elysia crispata</name>
    <name type="common">lettuce slug</name>
    <dbReference type="NCBI Taxonomy" id="231223"/>
    <lineage>
        <taxon>Eukaryota</taxon>
        <taxon>Metazoa</taxon>
        <taxon>Spiralia</taxon>
        <taxon>Lophotrochozoa</taxon>
        <taxon>Mollusca</taxon>
        <taxon>Gastropoda</taxon>
        <taxon>Heterobranchia</taxon>
        <taxon>Euthyneura</taxon>
        <taxon>Panpulmonata</taxon>
        <taxon>Sacoglossa</taxon>
        <taxon>Placobranchoidea</taxon>
        <taxon>Plakobranchidae</taxon>
        <taxon>Elysia</taxon>
    </lineage>
</organism>
<name>A0AAE0ZV50_9GAST</name>
<evidence type="ECO:0000313" key="3">
    <source>
        <dbReference type="Proteomes" id="UP001283361"/>
    </source>
</evidence>
<sequence>MDETSLGPEISAAREGEPELVEKFLIQLFNPRLIEHAPLSTRLDYAKHVSEHRIESRPRIHTDRKRDGFVGAPNVSCISTPVFGLSGRESVFIANLENARKNKQNNGVSCAEVGVLGDIPTCAPRNTPQTPAPCLVRDSLIGQPVELRAWKTSDSKPRRQKPGGSTLERRREDLKKCGVI</sequence>
<proteinExistence type="predicted"/>
<dbReference type="AlphaFoldDB" id="A0AAE0ZV50"/>
<gene>
    <name evidence="2" type="ORF">RRG08_011456</name>
</gene>
<dbReference type="Proteomes" id="UP001283361">
    <property type="component" value="Unassembled WGS sequence"/>
</dbReference>
<evidence type="ECO:0000313" key="2">
    <source>
        <dbReference type="EMBL" id="KAK3775893.1"/>
    </source>
</evidence>
<comment type="caution">
    <text evidence="2">The sequence shown here is derived from an EMBL/GenBank/DDBJ whole genome shotgun (WGS) entry which is preliminary data.</text>
</comment>
<evidence type="ECO:0000256" key="1">
    <source>
        <dbReference type="SAM" id="MobiDB-lite"/>
    </source>
</evidence>
<accession>A0AAE0ZV50</accession>
<dbReference type="EMBL" id="JAWDGP010003263">
    <property type="protein sequence ID" value="KAK3775893.1"/>
    <property type="molecule type" value="Genomic_DNA"/>
</dbReference>